<dbReference type="Proteomes" id="UP000714817">
    <property type="component" value="Unassembled WGS sequence"/>
</dbReference>
<keyword evidence="1" id="KW-0812">Transmembrane</keyword>
<dbReference type="AlphaFoldDB" id="A0A955E1R7"/>
<comment type="caution">
    <text evidence="2">The sequence shown here is derived from an EMBL/GenBank/DDBJ whole genome shotgun (WGS) entry which is preliminary data.</text>
</comment>
<keyword evidence="1" id="KW-0472">Membrane</keyword>
<reference evidence="2" key="1">
    <citation type="submission" date="2020-04" db="EMBL/GenBank/DDBJ databases">
        <authorList>
            <person name="Zhang T."/>
        </authorList>
    </citation>
    <scope>NUCLEOTIDE SEQUENCE</scope>
    <source>
        <strain evidence="2">HKST-UBA80</strain>
    </source>
</reference>
<sequence>MKQAGSIMITVLVFSVVAITVLSGAVVVSVINTQGTSDYSQAERLLAISEAGVENAALLMLRDPSYSGNNLSVGNDTVTISVSGTNPLTIESVVQNTDFTRRIQSVMERVGGVLNVTSWDEL</sequence>
<evidence type="ECO:0000313" key="2">
    <source>
        <dbReference type="EMBL" id="MCA9302364.1"/>
    </source>
</evidence>
<organism evidence="2 3">
    <name type="scientific">candidate division WWE3 bacterium</name>
    <dbReference type="NCBI Taxonomy" id="2053526"/>
    <lineage>
        <taxon>Bacteria</taxon>
        <taxon>Katanobacteria</taxon>
    </lineage>
</organism>
<evidence type="ECO:0000313" key="3">
    <source>
        <dbReference type="Proteomes" id="UP000714817"/>
    </source>
</evidence>
<proteinExistence type="predicted"/>
<evidence type="ECO:0000256" key="1">
    <source>
        <dbReference type="SAM" id="Phobius"/>
    </source>
</evidence>
<accession>A0A955E1R7</accession>
<feature type="transmembrane region" description="Helical" evidence="1">
    <location>
        <begin position="7"/>
        <end position="31"/>
    </location>
</feature>
<dbReference type="EMBL" id="JAGQNY010000013">
    <property type="protein sequence ID" value="MCA9302364.1"/>
    <property type="molecule type" value="Genomic_DNA"/>
</dbReference>
<reference evidence="2" key="2">
    <citation type="journal article" date="2021" name="Microbiome">
        <title>Successional dynamics and alternative stable states in a saline activated sludge microbial community over 9 years.</title>
        <authorList>
            <person name="Wang Y."/>
            <person name="Ye J."/>
            <person name="Ju F."/>
            <person name="Liu L."/>
            <person name="Boyd J.A."/>
            <person name="Deng Y."/>
            <person name="Parks D.H."/>
            <person name="Jiang X."/>
            <person name="Yin X."/>
            <person name="Woodcroft B.J."/>
            <person name="Tyson G.W."/>
            <person name="Hugenholtz P."/>
            <person name="Polz M.F."/>
            <person name="Zhang T."/>
        </authorList>
    </citation>
    <scope>NUCLEOTIDE SEQUENCE</scope>
    <source>
        <strain evidence="2">HKST-UBA80</strain>
    </source>
</reference>
<gene>
    <name evidence="2" type="ORF">KDA10_03350</name>
</gene>
<name>A0A955E1R7_UNCKA</name>
<protein>
    <submittedName>
        <fullName evidence="2">Uncharacterized protein</fullName>
    </submittedName>
</protein>
<keyword evidence="1" id="KW-1133">Transmembrane helix</keyword>